<dbReference type="InterPro" id="IPR033433">
    <property type="entry name" value="GtaA_N"/>
</dbReference>
<proteinExistence type="predicted"/>
<dbReference type="AlphaFoldDB" id="A0A2H3K3A6"/>
<name>A0A2H3K3A6_WOLCO</name>
<feature type="domain" description="Glutaminase A central" evidence="4">
    <location>
        <begin position="347"/>
        <end position="693"/>
    </location>
</feature>
<feature type="domain" description="Glutaminase A N-terminal" evidence="5">
    <location>
        <begin position="108"/>
        <end position="341"/>
    </location>
</feature>
<dbReference type="Pfam" id="PF17168">
    <property type="entry name" value="DUF5127"/>
    <property type="match status" value="1"/>
</dbReference>
<sequence>MLSSLLLSLTILLRINVVQSQNTESPLGSAYLPLAVRSPYLSCWLNPTPNLTYHWPNFPQSPSQYLGWEGHIRVDNITYAWLGSLAESSNGPPNLRQVEFLSTEITPTRTIQHLQAGAMDITVTYMSPIEPLDWSKQSMPFSYMAVNASSSDGQAHEVQLYSDISAEWVSGDRGATVNWTLSATNQPYVYHKIQLVNPEPFQENAGQASDGVAYYAMALEQGVNVTYQACQDVRCRAQFTDYGYLNKTQNTTFRPISSDFPVFAFAVDLGYMETTNSPVVWSVGYVRNPSINYEISQYKSTYRSLFFWSQYQTIDEVISEFLTDYGDALSRAVAFDNTIQQAAASYSSEYSSVVSFAARQVFGALDITLPQPSSGGTWDTSDVKIFMKNIGNDGRVNPVEKIYAALPMFLYINASYVEYLLAPLFELQNTSTYPYSFAARDLGTAYPNASLTSASAESQEGVEQTGNMLIMTYAHALYTGNGNLISANYDLLKRWAEYLVNHTLYPSNPANSTNLSVKGIIALNAMSRMSAAMHQGNDYERYAKVSSNLIEQWQSAAMASDHSHLVADYGDSSESWALMYNLYPDRLLSTSLLNQSIYDLQQQYYSNLIQSGSGYDYGLPISSGAGPVGNSAWLSFTAATVENTTLRDQFLSMVWKHATSNVTGAIFPSVYYLNNGTPISGSANPAQGAVFAPLALSLPSSSISVASDPFTTTSKAKSNLSAIIGGVVGGAAAVLIVASAAVIYRRRYGKGKQQDLGLIADASNVLSLEPFPYIAANNEPDLSHPNALPTAPTPQGHVLPRKASQALHMRNLDNQLPPGYTGSIAPPPETRGSAEPDPIYPPAEIGEDPREQELNGLRAEMQEMRRAMEEVYADQMEAPPSYS</sequence>
<evidence type="ECO:0000256" key="2">
    <source>
        <dbReference type="SAM" id="Phobius"/>
    </source>
</evidence>
<feature type="chain" id="PRO_5013897642" description="DUF1793-domain-containing protein" evidence="3">
    <location>
        <begin position="21"/>
        <end position="883"/>
    </location>
</feature>
<dbReference type="InterPro" id="IPR008928">
    <property type="entry name" value="6-hairpin_glycosidase_sf"/>
</dbReference>
<evidence type="ECO:0000256" key="3">
    <source>
        <dbReference type="SAM" id="SignalP"/>
    </source>
</evidence>
<dbReference type="OrthoDB" id="3918848at2759"/>
<dbReference type="PANTHER" id="PTHR31987:SF14">
    <property type="entry name" value="PUTATIVE (AFU_ORTHOLOGUE AFUA_6G09910)-RELATED"/>
    <property type="match status" value="1"/>
</dbReference>
<feature type="region of interest" description="Disordered" evidence="1">
    <location>
        <begin position="812"/>
        <end position="855"/>
    </location>
</feature>
<evidence type="ECO:0000256" key="1">
    <source>
        <dbReference type="SAM" id="MobiDB-lite"/>
    </source>
</evidence>
<dbReference type="GO" id="GO:0005975">
    <property type="term" value="P:carbohydrate metabolic process"/>
    <property type="evidence" value="ECO:0007669"/>
    <property type="project" value="InterPro"/>
</dbReference>
<dbReference type="Proteomes" id="UP000218811">
    <property type="component" value="Unassembled WGS sequence"/>
</dbReference>
<evidence type="ECO:0000259" key="4">
    <source>
        <dbReference type="Pfam" id="PF16335"/>
    </source>
</evidence>
<dbReference type="Gene3D" id="1.20.5.510">
    <property type="entry name" value="Single helix bin"/>
    <property type="match status" value="1"/>
</dbReference>
<protein>
    <recommendedName>
        <fullName evidence="8">DUF1793-domain-containing protein</fullName>
    </recommendedName>
</protein>
<evidence type="ECO:0000259" key="5">
    <source>
        <dbReference type="Pfam" id="PF17168"/>
    </source>
</evidence>
<feature type="signal peptide" evidence="3">
    <location>
        <begin position="1"/>
        <end position="20"/>
    </location>
</feature>
<evidence type="ECO:0000313" key="7">
    <source>
        <dbReference type="Proteomes" id="UP000218811"/>
    </source>
</evidence>
<keyword evidence="2" id="KW-0812">Transmembrane</keyword>
<keyword evidence="7" id="KW-1185">Reference proteome</keyword>
<dbReference type="InterPro" id="IPR032514">
    <property type="entry name" value="GtaA_central"/>
</dbReference>
<dbReference type="Pfam" id="PF16335">
    <property type="entry name" value="GtaA_6_Hairpin"/>
    <property type="match status" value="1"/>
</dbReference>
<keyword evidence="2" id="KW-0472">Membrane</keyword>
<gene>
    <name evidence="6" type="ORF">WOLCODRAFT_164515</name>
</gene>
<keyword evidence="2" id="KW-1133">Transmembrane helix</keyword>
<accession>A0A2H3K3A6</accession>
<evidence type="ECO:0000313" key="6">
    <source>
        <dbReference type="EMBL" id="PCH43524.1"/>
    </source>
</evidence>
<evidence type="ECO:0008006" key="8">
    <source>
        <dbReference type="Google" id="ProtNLM"/>
    </source>
</evidence>
<dbReference type="SUPFAM" id="SSF48208">
    <property type="entry name" value="Six-hairpin glycosidases"/>
    <property type="match status" value="1"/>
</dbReference>
<feature type="transmembrane region" description="Helical" evidence="2">
    <location>
        <begin position="720"/>
        <end position="744"/>
    </location>
</feature>
<dbReference type="EMBL" id="KB468146">
    <property type="protein sequence ID" value="PCH43524.1"/>
    <property type="molecule type" value="Genomic_DNA"/>
</dbReference>
<dbReference type="STRING" id="742152.A0A2H3K3A6"/>
<dbReference type="InterPro" id="IPR052743">
    <property type="entry name" value="Glutaminase_GtaA"/>
</dbReference>
<keyword evidence="3" id="KW-0732">Signal</keyword>
<dbReference type="OMA" id="SPYLSCW"/>
<reference evidence="6 7" key="1">
    <citation type="journal article" date="2012" name="Science">
        <title>The Paleozoic origin of enzymatic lignin decomposition reconstructed from 31 fungal genomes.</title>
        <authorList>
            <person name="Floudas D."/>
            <person name="Binder M."/>
            <person name="Riley R."/>
            <person name="Barry K."/>
            <person name="Blanchette R.A."/>
            <person name="Henrissat B."/>
            <person name="Martinez A.T."/>
            <person name="Otillar R."/>
            <person name="Spatafora J.W."/>
            <person name="Yadav J.S."/>
            <person name="Aerts A."/>
            <person name="Benoit I."/>
            <person name="Boyd A."/>
            <person name="Carlson A."/>
            <person name="Copeland A."/>
            <person name="Coutinho P.M."/>
            <person name="de Vries R.P."/>
            <person name="Ferreira P."/>
            <person name="Findley K."/>
            <person name="Foster B."/>
            <person name="Gaskell J."/>
            <person name="Glotzer D."/>
            <person name="Gorecki P."/>
            <person name="Heitman J."/>
            <person name="Hesse C."/>
            <person name="Hori C."/>
            <person name="Igarashi K."/>
            <person name="Jurgens J.A."/>
            <person name="Kallen N."/>
            <person name="Kersten P."/>
            <person name="Kohler A."/>
            <person name="Kuees U."/>
            <person name="Kumar T.K.A."/>
            <person name="Kuo A."/>
            <person name="LaButti K."/>
            <person name="Larrondo L.F."/>
            <person name="Lindquist E."/>
            <person name="Ling A."/>
            <person name="Lombard V."/>
            <person name="Lucas S."/>
            <person name="Lundell T."/>
            <person name="Martin R."/>
            <person name="McLaughlin D.J."/>
            <person name="Morgenstern I."/>
            <person name="Morin E."/>
            <person name="Murat C."/>
            <person name="Nagy L.G."/>
            <person name="Nolan M."/>
            <person name="Ohm R.A."/>
            <person name="Patyshakuliyeva A."/>
            <person name="Rokas A."/>
            <person name="Ruiz-Duenas F.J."/>
            <person name="Sabat G."/>
            <person name="Salamov A."/>
            <person name="Samejima M."/>
            <person name="Schmutz J."/>
            <person name="Slot J.C."/>
            <person name="St John F."/>
            <person name="Stenlid J."/>
            <person name="Sun H."/>
            <person name="Sun S."/>
            <person name="Syed K."/>
            <person name="Tsang A."/>
            <person name="Wiebenga A."/>
            <person name="Young D."/>
            <person name="Pisabarro A."/>
            <person name="Eastwood D.C."/>
            <person name="Martin F."/>
            <person name="Cullen D."/>
            <person name="Grigoriev I.V."/>
            <person name="Hibbett D.S."/>
        </authorList>
    </citation>
    <scope>NUCLEOTIDE SEQUENCE [LARGE SCALE GENOMIC DNA]</scope>
    <source>
        <strain evidence="6 7">MD-104</strain>
    </source>
</reference>
<dbReference type="PANTHER" id="PTHR31987">
    <property type="entry name" value="GLUTAMINASE A-RELATED"/>
    <property type="match status" value="1"/>
</dbReference>
<organism evidence="6 7">
    <name type="scientific">Wolfiporia cocos (strain MD-104)</name>
    <name type="common">Brown rot fungus</name>
    <dbReference type="NCBI Taxonomy" id="742152"/>
    <lineage>
        <taxon>Eukaryota</taxon>
        <taxon>Fungi</taxon>
        <taxon>Dikarya</taxon>
        <taxon>Basidiomycota</taxon>
        <taxon>Agaricomycotina</taxon>
        <taxon>Agaricomycetes</taxon>
        <taxon>Polyporales</taxon>
        <taxon>Phaeolaceae</taxon>
        <taxon>Wolfiporia</taxon>
    </lineage>
</organism>